<gene>
    <name evidence="1" type="ORF">GFN93_09780</name>
</gene>
<dbReference type="AlphaFoldDB" id="A0A6N7LSV8"/>
<dbReference type="Proteomes" id="UP000469421">
    <property type="component" value="Unassembled WGS sequence"/>
</dbReference>
<dbReference type="RefSeq" id="WP_153500918.1">
    <property type="nucleotide sequence ID" value="NZ_WIRE01000001.1"/>
</dbReference>
<dbReference type="Pfam" id="PF09234">
    <property type="entry name" value="DUF1963"/>
    <property type="match status" value="1"/>
</dbReference>
<dbReference type="EMBL" id="WIRE01000001">
    <property type="protein sequence ID" value="MQX53538.1"/>
    <property type="molecule type" value="Genomic_DNA"/>
</dbReference>
<dbReference type="SUPFAM" id="SSF103032">
    <property type="entry name" value="Hypothetical protein YwqG"/>
    <property type="match status" value="1"/>
</dbReference>
<dbReference type="PANTHER" id="PTHR36436">
    <property type="entry name" value="SLL5081 PROTEIN"/>
    <property type="match status" value="1"/>
</dbReference>
<reference evidence="1 2" key="1">
    <citation type="submission" date="2019-10" db="EMBL/GenBank/DDBJ databases">
        <title>Alcanivorax sp.PA15-N-34 draft genome sequence.</title>
        <authorList>
            <person name="Liao X."/>
            <person name="Shao Z."/>
        </authorList>
    </citation>
    <scope>NUCLEOTIDE SEQUENCE [LARGE SCALE GENOMIC DNA]</scope>
    <source>
        <strain evidence="1 2">PA15-N-34</strain>
    </source>
</reference>
<organism evidence="1 2">
    <name type="scientific">Alcanivorax sediminis</name>
    <dbReference type="NCBI Taxonomy" id="2663008"/>
    <lineage>
        <taxon>Bacteria</taxon>
        <taxon>Pseudomonadati</taxon>
        <taxon>Pseudomonadota</taxon>
        <taxon>Gammaproteobacteria</taxon>
        <taxon>Oceanospirillales</taxon>
        <taxon>Alcanivoracaceae</taxon>
        <taxon>Alcanivorax</taxon>
    </lineage>
</organism>
<evidence type="ECO:0000313" key="2">
    <source>
        <dbReference type="Proteomes" id="UP000469421"/>
    </source>
</evidence>
<accession>A0A6N7LSV8</accession>
<dbReference type="InterPro" id="IPR015315">
    <property type="entry name" value="DUF1963"/>
</dbReference>
<dbReference type="InterPro" id="IPR035948">
    <property type="entry name" value="YwqG-like_sf"/>
</dbReference>
<name>A0A6N7LSV8_9GAMM</name>
<keyword evidence="2" id="KW-1185">Reference proteome</keyword>
<dbReference type="PANTHER" id="PTHR36436:SF6">
    <property type="entry name" value="SLL5081 PROTEIN"/>
    <property type="match status" value="1"/>
</dbReference>
<evidence type="ECO:0000313" key="1">
    <source>
        <dbReference type="EMBL" id="MQX53538.1"/>
    </source>
</evidence>
<proteinExistence type="predicted"/>
<comment type="caution">
    <text evidence="1">The sequence shown here is derived from an EMBL/GenBank/DDBJ whole genome shotgun (WGS) entry which is preliminary data.</text>
</comment>
<protein>
    <submittedName>
        <fullName evidence="1">DUF1963 domain-containing protein</fullName>
    </submittedName>
</protein>
<dbReference type="Gene3D" id="2.30.320.10">
    <property type="entry name" value="YwqG-like"/>
    <property type="match status" value="1"/>
</dbReference>
<sequence>MSASAILTGAVLVLVAFILWREHKKQASTSTPGRQAKRLTLTDDAADQWLKSLPAQLEPHRLPVVRITPIAEAPATPRQSRFGGHAWWPEDLPYPTTPDGKPLHLLAQLNLDEMPSLEGYPDTGMLQFFIANEDLMGLQFPSAGQDIVAVCTAPLGFRVVYHPEVAQEPSLLRRHDTSDENQEVFLPVDGCYALRFEADSMLPAPTDHRFDALVEGSQDLPDETLDALYDHYSAEGCHLGGYATFTQDDPRYGQTPGDWLLLFQMDTTEGEGVHIMWGDSGVGNFFIHKDDLARRDFSRVWYNWDCC</sequence>